<feature type="compositionally biased region" description="Basic and acidic residues" evidence="1">
    <location>
        <begin position="83"/>
        <end position="92"/>
    </location>
</feature>
<organism evidence="2 3">
    <name type="scientific">Eleginops maclovinus</name>
    <name type="common">Patagonian blennie</name>
    <name type="synonym">Eleginus maclovinus</name>
    <dbReference type="NCBI Taxonomy" id="56733"/>
    <lineage>
        <taxon>Eukaryota</taxon>
        <taxon>Metazoa</taxon>
        <taxon>Chordata</taxon>
        <taxon>Craniata</taxon>
        <taxon>Vertebrata</taxon>
        <taxon>Euteleostomi</taxon>
        <taxon>Actinopterygii</taxon>
        <taxon>Neopterygii</taxon>
        <taxon>Teleostei</taxon>
        <taxon>Neoteleostei</taxon>
        <taxon>Acanthomorphata</taxon>
        <taxon>Eupercaria</taxon>
        <taxon>Perciformes</taxon>
        <taxon>Notothenioidei</taxon>
        <taxon>Eleginopidae</taxon>
        <taxon>Eleginops</taxon>
    </lineage>
</organism>
<evidence type="ECO:0000256" key="1">
    <source>
        <dbReference type="SAM" id="MobiDB-lite"/>
    </source>
</evidence>
<gene>
    <name evidence="2" type="ORF">PBY51_023818</name>
</gene>
<comment type="caution">
    <text evidence="2">The sequence shown here is derived from an EMBL/GenBank/DDBJ whole genome shotgun (WGS) entry which is preliminary data.</text>
</comment>
<keyword evidence="3" id="KW-1185">Reference proteome</keyword>
<dbReference type="EMBL" id="JAUZQC010000021">
    <property type="protein sequence ID" value="KAK5852343.1"/>
    <property type="molecule type" value="Genomic_DNA"/>
</dbReference>
<feature type="region of interest" description="Disordered" evidence="1">
    <location>
        <begin position="63"/>
        <end position="92"/>
    </location>
</feature>
<protein>
    <submittedName>
        <fullName evidence="2">Uncharacterized protein</fullName>
    </submittedName>
</protein>
<dbReference type="Proteomes" id="UP001346869">
    <property type="component" value="Unassembled WGS sequence"/>
</dbReference>
<name>A0AAN8A9Z7_ELEMC</name>
<evidence type="ECO:0000313" key="2">
    <source>
        <dbReference type="EMBL" id="KAK5852343.1"/>
    </source>
</evidence>
<evidence type="ECO:0000313" key="3">
    <source>
        <dbReference type="Proteomes" id="UP001346869"/>
    </source>
</evidence>
<dbReference type="AlphaFoldDB" id="A0AAN8A9Z7"/>
<sequence length="92" mass="10378">MDSQGAPRIKPQRVLFETHHRTRALKETAAWKSPKIHRDGGSCPWPPLSLRAHTHLMTPCYEVSSGTPSWRRGGGATITPHMLPDRQSELRD</sequence>
<accession>A0AAN8A9Z7</accession>
<proteinExistence type="predicted"/>
<reference evidence="2 3" key="1">
    <citation type="journal article" date="2023" name="Genes (Basel)">
        <title>Chromosome-Level Genome Assembly and Circadian Gene Repertoire of the Patagonia Blennie Eleginops maclovinus-The Closest Ancestral Proxy of Antarctic Cryonotothenioids.</title>
        <authorList>
            <person name="Cheng C.C."/>
            <person name="Rivera-Colon A.G."/>
            <person name="Minhas B.F."/>
            <person name="Wilson L."/>
            <person name="Rayamajhi N."/>
            <person name="Vargas-Chacoff L."/>
            <person name="Catchen J.M."/>
        </authorList>
    </citation>
    <scope>NUCLEOTIDE SEQUENCE [LARGE SCALE GENOMIC DNA]</scope>
    <source>
        <strain evidence="2">JMC-PN-2008</strain>
    </source>
</reference>
<reference evidence="2 3" key="2">
    <citation type="journal article" date="2023" name="Mol. Biol. Evol.">
        <title>Genomics of Secondarily Temperate Adaptation in the Only Non-Antarctic Icefish.</title>
        <authorList>
            <person name="Rivera-Colon A.G."/>
            <person name="Rayamajhi N."/>
            <person name="Minhas B.F."/>
            <person name="Madrigal G."/>
            <person name="Bilyk K.T."/>
            <person name="Yoon V."/>
            <person name="Hune M."/>
            <person name="Gregory S."/>
            <person name="Cheng C.H.C."/>
            <person name="Catchen J.M."/>
        </authorList>
    </citation>
    <scope>NUCLEOTIDE SEQUENCE [LARGE SCALE GENOMIC DNA]</scope>
    <source>
        <strain evidence="2">JMC-PN-2008</strain>
    </source>
</reference>